<evidence type="ECO:0000313" key="1">
    <source>
        <dbReference type="EMBL" id="GAA1565771.1"/>
    </source>
</evidence>
<proteinExistence type="predicted"/>
<accession>A0ABP4NTB8</accession>
<gene>
    <name evidence="1" type="ORF">GCM10009804_23040</name>
</gene>
<dbReference type="EMBL" id="BAAAPH010000006">
    <property type="protein sequence ID" value="GAA1565771.1"/>
    <property type="molecule type" value="Genomic_DNA"/>
</dbReference>
<dbReference type="Proteomes" id="UP001501705">
    <property type="component" value="Unassembled WGS sequence"/>
</dbReference>
<reference evidence="2" key="1">
    <citation type="journal article" date="2019" name="Int. J. Syst. Evol. Microbiol.">
        <title>The Global Catalogue of Microorganisms (GCM) 10K type strain sequencing project: providing services to taxonomists for standard genome sequencing and annotation.</title>
        <authorList>
            <consortium name="The Broad Institute Genomics Platform"/>
            <consortium name="The Broad Institute Genome Sequencing Center for Infectious Disease"/>
            <person name="Wu L."/>
            <person name="Ma J."/>
        </authorList>
    </citation>
    <scope>NUCLEOTIDE SEQUENCE [LARGE SCALE GENOMIC DNA]</scope>
    <source>
        <strain evidence="2">JCM 15572</strain>
    </source>
</reference>
<organism evidence="1 2">
    <name type="scientific">Kribbella hippodromi</name>
    <dbReference type="NCBI Taxonomy" id="434347"/>
    <lineage>
        <taxon>Bacteria</taxon>
        <taxon>Bacillati</taxon>
        <taxon>Actinomycetota</taxon>
        <taxon>Actinomycetes</taxon>
        <taxon>Propionibacteriales</taxon>
        <taxon>Kribbellaceae</taxon>
        <taxon>Kribbella</taxon>
    </lineage>
</organism>
<comment type="caution">
    <text evidence="1">The sequence shown here is derived from an EMBL/GenBank/DDBJ whole genome shotgun (WGS) entry which is preliminary data.</text>
</comment>
<keyword evidence="2" id="KW-1185">Reference proteome</keyword>
<protein>
    <recommendedName>
        <fullName evidence="3">HEAT repeat domain-containing protein</fullName>
    </recommendedName>
</protein>
<name>A0ABP4NTB8_9ACTN</name>
<sequence length="223" mass="23957">MAVRCEEIDWAAVDGCYGPATAVPELIGQLASPEPVVRAGAISELWGCLCHQGTVYEASATAVPFLYEAAKAPGMPSAERNQLLALVVHIGLGEDTTWQGYTPWAVVRSCARAVEALLPDLTAWALEGTHEARTWALALAAYNPDSWISLGVDVVQLMPGIDTATVHLVRHATSGTIPAETLIDTILASDDDLREYYQEVIAEVPQNRQARQLVLELAVAGRL</sequence>
<evidence type="ECO:0008006" key="3">
    <source>
        <dbReference type="Google" id="ProtNLM"/>
    </source>
</evidence>
<evidence type="ECO:0000313" key="2">
    <source>
        <dbReference type="Proteomes" id="UP001501705"/>
    </source>
</evidence>